<dbReference type="PANTHER" id="PTHR35011:SF2">
    <property type="entry name" value="2,3-DIKETO-L-GULONATE TRAP TRANSPORTER SMALL PERMEASE PROTEIN YIAM"/>
    <property type="match status" value="1"/>
</dbReference>
<dbReference type="GO" id="GO:0005886">
    <property type="term" value="C:plasma membrane"/>
    <property type="evidence" value="ECO:0007669"/>
    <property type="project" value="UniProtKB-SubCell"/>
</dbReference>
<evidence type="ECO:0000256" key="7">
    <source>
        <dbReference type="ARBA" id="ARBA00023136"/>
    </source>
</evidence>
<keyword evidence="3" id="KW-1003">Cell membrane</keyword>
<comment type="similarity">
    <text evidence="8 9">Belongs to the TRAP transporter small permease family.</text>
</comment>
<dbReference type="InterPro" id="IPR055348">
    <property type="entry name" value="DctQ"/>
</dbReference>
<evidence type="ECO:0000259" key="10">
    <source>
        <dbReference type="Pfam" id="PF04290"/>
    </source>
</evidence>
<evidence type="ECO:0000256" key="3">
    <source>
        <dbReference type="ARBA" id="ARBA00022475"/>
    </source>
</evidence>
<name>A0A533I8L4_PARDE</name>
<keyword evidence="6 9" id="KW-1133">Transmembrane helix</keyword>
<keyword evidence="7 9" id="KW-0472">Membrane</keyword>
<evidence type="ECO:0000256" key="2">
    <source>
        <dbReference type="ARBA" id="ARBA00022448"/>
    </source>
</evidence>
<dbReference type="GO" id="GO:0015740">
    <property type="term" value="P:C4-dicarboxylate transport"/>
    <property type="evidence" value="ECO:0007669"/>
    <property type="project" value="TreeGrafter"/>
</dbReference>
<dbReference type="Pfam" id="PF04290">
    <property type="entry name" value="DctQ"/>
    <property type="match status" value="1"/>
</dbReference>
<evidence type="ECO:0000313" key="12">
    <source>
        <dbReference type="Proteomes" id="UP000315344"/>
    </source>
</evidence>
<comment type="function">
    <text evidence="9">Part of the tripartite ATP-independent periplasmic (TRAP) transport system.</text>
</comment>
<feature type="transmembrane region" description="Helical" evidence="9">
    <location>
        <begin position="132"/>
        <end position="149"/>
    </location>
</feature>
<feature type="domain" description="Tripartite ATP-independent periplasmic transporters DctQ component" evidence="10">
    <location>
        <begin position="28"/>
        <end position="157"/>
    </location>
</feature>
<evidence type="ECO:0000256" key="4">
    <source>
        <dbReference type="ARBA" id="ARBA00022519"/>
    </source>
</evidence>
<evidence type="ECO:0000313" key="11">
    <source>
        <dbReference type="EMBL" id="TKW67081.1"/>
    </source>
</evidence>
<comment type="caution">
    <text evidence="11">The sequence shown here is derived from an EMBL/GenBank/DDBJ whole genome shotgun (WGS) entry which is preliminary data.</text>
</comment>
<comment type="subunit">
    <text evidence="9">The complex comprises the extracytoplasmic solute receptor protein and the two transmembrane proteins.</text>
</comment>
<sequence length="179" mass="19865">MPQPRQNPVNRIFTYSEEIIAGTALLVLVAAVVIGVATRYVTRTPATWTGDISSLSFAWLVFVGGAAAFKYGMHMSIDLAWNLIPYGPRRYLGLVVDLFLLTFLAYATWLGISFTIGSIDDPMPILRWPRAWLYAAVPTGFAFMFLRFAGISWRRFRGDVGPTHRLPGGSDEEGGSEWA</sequence>
<proteinExistence type="inferred from homology"/>
<feature type="transmembrane region" description="Helical" evidence="9">
    <location>
        <begin position="91"/>
        <end position="112"/>
    </location>
</feature>
<evidence type="ECO:0000256" key="6">
    <source>
        <dbReference type="ARBA" id="ARBA00022989"/>
    </source>
</evidence>
<keyword evidence="4 9" id="KW-0997">Cell inner membrane</keyword>
<dbReference type="GO" id="GO:0022857">
    <property type="term" value="F:transmembrane transporter activity"/>
    <property type="evidence" value="ECO:0007669"/>
    <property type="project" value="UniProtKB-UniRule"/>
</dbReference>
<feature type="transmembrane region" description="Helical" evidence="9">
    <location>
        <begin position="52"/>
        <end position="71"/>
    </location>
</feature>
<dbReference type="PANTHER" id="PTHR35011">
    <property type="entry name" value="2,3-DIKETO-L-GULONATE TRAP TRANSPORTER SMALL PERMEASE PROTEIN YIAM"/>
    <property type="match status" value="1"/>
</dbReference>
<organism evidence="11 12">
    <name type="scientific">Paracoccus denitrificans</name>
    <dbReference type="NCBI Taxonomy" id="266"/>
    <lineage>
        <taxon>Bacteria</taxon>
        <taxon>Pseudomonadati</taxon>
        <taxon>Pseudomonadota</taxon>
        <taxon>Alphaproteobacteria</taxon>
        <taxon>Rhodobacterales</taxon>
        <taxon>Paracoccaceae</taxon>
        <taxon>Paracoccus</taxon>
    </lineage>
</organism>
<keyword evidence="2 9" id="KW-0813">Transport</keyword>
<comment type="subcellular location">
    <subcellularLocation>
        <location evidence="1 9">Cell inner membrane</location>
        <topology evidence="1 9">Multi-pass membrane protein</topology>
    </subcellularLocation>
</comment>
<protein>
    <recommendedName>
        <fullName evidence="9">TRAP transporter small permease protein</fullName>
    </recommendedName>
</protein>
<evidence type="ECO:0000256" key="8">
    <source>
        <dbReference type="ARBA" id="ARBA00038436"/>
    </source>
</evidence>
<dbReference type="AlphaFoldDB" id="A0A533I8L4"/>
<dbReference type="EMBL" id="VAFL01000005">
    <property type="protein sequence ID" value="TKW67081.1"/>
    <property type="molecule type" value="Genomic_DNA"/>
</dbReference>
<evidence type="ECO:0000256" key="5">
    <source>
        <dbReference type="ARBA" id="ARBA00022692"/>
    </source>
</evidence>
<dbReference type="Proteomes" id="UP000315344">
    <property type="component" value="Unassembled WGS sequence"/>
</dbReference>
<feature type="transmembrane region" description="Helical" evidence="9">
    <location>
        <begin position="20"/>
        <end position="40"/>
    </location>
</feature>
<reference evidence="11 12" key="1">
    <citation type="journal article" date="2017" name="Nat. Commun.">
        <title>In situ click chemistry generation of cyclooxygenase-2 inhibitors.</title>
        <authorList>
            <person name="Bhardwaj A."/>
            <person name="Kaur J."/>
            <person name="Wuest M."/>
            <person name="Wuest F."/>
        </authorList>
    </citation>
    <scope>NUCLEOTIDE SEQUENCE [LARGE SCALE GENOMIC DNA]</scope>
    <source>
        <strain evidence="11">S2_012_000_R3_94</strain>
    </source>
</reference>
<evidence type="ECO:0000256" key="1">
    <source>
        <dbReference type="ARBA" id="ARBA00004429"/>
    </source>
</evidence>
<accession>A0A533I8L4</accession>
<dbReference type="InterPro" id="IPR007387">
    <property type="entry name" value="TRAP_DctQ"/>
</dbReference>
<keyword evidence="5 9" id="KW-0812">Transmembrane</keyword>
<evidence type="ECO:0000256" key="9">
    <source>
        <dbReference type="RuleBase" id="RU369079"/>
    </source>
</evidence>
<gene>
    <name evidence="11" type="ORF">DI616_08405</name>
</gene>